<reference evidence="2 3" key="1">
    <citation type="submission" date="2014-04" db="EMBL/GenBank/DDBJ databases">
        <title>Aquimarina sp. 22II-S11-z7 Genome Sequencing.</title>
        <authorList>
            <person name="Lai Q."/>
        </authorList>
    </citation>
    <scope>NUCLEOTIDE SEQUENCE [LARGE SCALE GENOMIC DNA]</scope>
    <source>
        <strain evidence="2 3">22II-S11-z7</strain>
    </source>
</reference>
<dbReference type="STRING" id="1317122.ATO12_14955"/>
<evidence type="ECO:0000256" key="1">
    <source>
        <dbReference type="SAM" id="SignalP"/>
    </source>
</evidence>
<feature type="signal peptide" evidence="1">
    <location>
        <begin position="1"/>
        <end position="25"/>
    </location>
</feature>
<sequence>MKEIRKLLFLIILLFACFASKKLSAQNDYSIDSIIQSNKYTFKIVNNEIIGNGKDFLKKEAGNSQFFMIGELHGNQETPLFTSAILNLLKPVGYNNFAIEIGPFSNKKLLSIIKQKNGVDSLSNFYKKYNPDNLTNPIPFFDGMDEVRMLQTALINNYTIWGIDQEFVYAAPFLFDEIFNTVKKLKNNSKDYEQIYKKAHASLLKHLTTKSKSKFNLLLMDKHILEFISESKGTDNEVTTLLTELEKSWQIYAYGNGPTKQYFESNNSRAIMMKHYFFDYYKKALLKEPNPKMVLKMGSMHTVYGKNPLAIYDIGNTLYELAILNSSKSFNLALAGRYYIRSSGEKIDRLKYVPEYKKLFEHQEKNLWTLLDLRPLKKAIYNGKIKIDDKKFKKLLNRYDSVLLKTLTAATEDIRDYKK</sequence>
<feature type="chain" id="PRO_5001515877" description="Erythromycin esterase" evidence="1">
    <location>
        <begin position="26"/>
        <end position="419"/>
    </location>
</feature>
<evidence type="ECO:0008006" key="4">
    <source>
        <dbReference type="Google" id="ProtNLM"/>
    </source>
</evidence>
<keyword evidence="3" id="KW-1185">Reference proteome</keyword>
<dbReference type="RefSeq" id="WP_034241723.1">
    <property type="nucleotide sequence ID" value="NZ_AQRA01000004.1"/>
</dbReference>
<protein>
    <recommendedName>
        <fullName evidence="4">Erythromycin esterase</fullName>
    </recommendedName>
</protein>
<evidence type="ECO:0000313" key="2">
    <source>
        <dbReference type="EMBL" id="EZH74166.1"/>
    </source>
</evidence>
<gene>
    <name evidence="2" type="ORF">ATO12_14955</name>
</gene>
<dbReference type="AlphaFoldDB" id="A0A023BVY6"/>
<dbReference type="eggNOG" id="ENOG5032TGQ">
    <property type="taxonomic scope" value="Bacteria"/>
</dbReference>
<comment type="caution">
    <text evidence="2">The sequence shown here is derived from an EMBL/GenBank/DDBJ whole genome shotgun (WGS) entry which is preliminary data.</text>
</comment>
<evidence type="ECO:0000313" key="3">
    <source>
        <dbReference type="Proteomes" id="UP000023541"/>
    </source>
</evidence>
<dbReference type="EMBL" id="AQRA01000004">
    <property type="protein sequence ID" value="EZH74166.1"/>
    <property type="molecule type" value="Genomic_DNA"/>
</dbReference>
<organism evidence="2 3">
    <name type="scientific">Aquimarina atlantica</name>
    <dbReference type="NCBI Taxonomy" id="1317122"/>
    <lineage>
        <taxon>Bacteria</taxon>
        <taxon>Pseudomonadati</taxon>
        <taxon>Bacteroidota</taxon>
        <taxon>Flavobacteriia</taxon>
        <taxon>Flavobacteriales</taxon>
        <taxon>Flavobacteriaceae</taxon>
        <taxon>Aquimarina</taxon>
    </lineage>
</organism>
<dbReference type="Proteomes" id="UP000023541">
    <property type="component" value="Unassembled WGS sequence"/>
</dbReference>
<accession>A0A023BVY6</accession>
<dbReference type="OrthoDB" id="733813at2"/>
<proteinExistence type="predicted"/>
<keyword evidence="1" id="KW-0732">Signal</keyword>
<name>A0A023BVY6_9FLAO</name>
<dbReference type="PROSITE" id="PS51257">
    <property type="entry name" value="PROKAR_LIPOPROTEIN"/>
    <property type="match status" value="1"/>
</dbReference>